<evidence type="ECO:0000259" key="2">
    <source>
        <dbReference type="PROSITE" id="PS50966"/>
    </source>
</evidence>
<dbReference type="InterPro" id="IPR015424">
    <property type="entry name" value="PyrdxlP-dep_Trfase"/>
</dbReference>
<sequence length="496" mass="52952">MLPSELLQPLDTLLTSGCDRRLVRCASGFNPYGTGVDVRSALPLGSCTCSSPSARAIVAAQAALKTLRESSCPHAVAAKLLVGVRSILRHRLKLSVDVAIALTPSGTDVEILALALVGGNDDRKIVNVVVGAGEVGSGTIRAAGGLHSDQIVPRGKASVVGHAVNESLAARTTVVPISVRSGSGEILSPIEIDDRVSQAVIDAVSQGSRVLVHLVAHSKTGVHAPTLGLIQRLTKAMGNDVSVVVDAAQARLAPSAYQSALDRGLMVFLTGSKFFGGPPFAGALLIPPALRPNNFSGLDGLENYLGREDFPVTWERVRSSCDEWLNVGSLLRWVAAASEIDAYFRVPDHVRKRIAVAFNQAIQERFMGLSNVKLVRSFQSVDHGSYLRPIESTPTVFAVEMMDQRGHRLGRDSLKELHGQLNVTGEDRFHLGQPVAIGRDRYALRIALGAPLVTQIANGTNDDSTLQHRIAKFQNQLGTLSQRMTELSRSTLEVGS</sequence>
<evidence type="ECO:0000256" key="1">
    <source>
        <dbReference type="PROSITE-ProRule" id="PRU00325"/>
    </source>
</evidence>
<name>A0A517P2S4_9BACT</name>
<organism evidence="3 4">
    <name type="scientific">Stieleria marina</name>
    <dbReference type="NCBI Taxonomy" id="1930275"/>
    <lineage>
        <taxon>Bacteria</taxon>
        <taxon>Pseudomonadati</taxon>
        <taxon>Planctomycetota</taxon>
        <taxon>Planctomycetia</taxon>
        <taxon>Pirellulales</taxon>
        <taxon>Pirellulaceae</taxon>
        <taxon>Stieleria</taxon>
    </lineage>
</organism>
<keyword evidence="1" id="KW-0862">Zinc</keyword>
<dbReference type="PROSITE" id="PS50966">
    <property type="entry name" value="ZF_SWIM"/>
    <property type="match status" value="1"/>
</dbReference>
<dbReference type="Proteomes" id="UP000319817">
    <property type="component" value="Chromosome"/>
</dbReference>
<protein>
    <recommendedName>
        <fullName evidence="2">SWIM-type domain-containing protein</fullName>
    </recommendedName>
</protein>
<gene>
    <name evidence="3" type="ORF">K239x_56990</name>
</gene>
<evidence type="ECO:0000313" key="3">
    <source>
        <dbReference type="EMBL" id="QDT13679.1"/>
    </source>
</evidence>
<keyword evidence="4" id="KW-1185">Reference proteome</keyword>
<dbReference type="InterPro" id="IPR007527">
    <property type="entry name" value="Znf_SWIM"/>
</dbReference>
<dbReference type="AlphaFoldDB" id="A0A517P2S4"/>
<feature type="domain" description="SWIM-type" evidence="2">
    <location>
        <begin position="32"/>
        <end position="83"/>
    </location>
</feature>
<keyword evidence="1" id="KW-0863">Zinc-finger</keyword>
<keyword evidence="1" id="KW-0479">Metal-binding</keyword>
<dbReference type="GO" id="GO:0008270">
    <property type="term" value="F:zinc ion binding"/>
    <property type="evidence" value="ECO:0007669"/>
    <property type="project" value="UniProtKB-KW"/>
</dbReference>
<dbReference type="SUPFAM" id="SSF53383">
    <property type="entry name" value="PLP-dependent transferases"/>
    <property type="match status" value="1"/>
</dbReference>
<dbReference type="InterPro" id="IPR015421">
    <property type="entry name" value="PyrdxlP-dep_Trfase_major"/>
</dbReference>
<dbReference type="EMBL" id="CP036526">
    <property type="protein sequence ID" value="QDT13679.1"/>
    <property type="molecule type" value="Genomic_DNA"/>
</dbReference>
<accession>A0A517P2S4</accession>
<proteinExistence type="predicted"/>
<dbReference type="Gene3D" id="3.40.640.10">
    <property type="entry name" value="Type I PLP-dependent aspartate aminotransferase-like (Major domain)"/>
    <property type="match status" value="1"/>
</dbReference>
<evidence type="ECO:0000313" key="4">
    <source>
        <dbReference type="Proteomes" id="UP000319817"/>
    </source>
</evidence>
<reference evidence="3 4" key="1">
    <citation type="submission" date="2019-02" db="EMBL/GenBank/DDBJ databases">
        <title>Deep-cultivation of Planctomycetes and their phenomic and genomic characterization uncovers novel biology.</title>
        <authorList>
            <person name="Wiegand S."/>
            <person name="Jogler M."/>
            <person name="Boedeker C."/>
            <person name="Pinto D."/>
            <person name="Vollmers J."/>
            <person name="Rivas-Marin E."/>
            <person name="Kohn T."/>
            <person name="Peeters S.H."/>
            <person name="Heuer A."/>
            <person name="Rast P."/>
            <person name="Oberbeckmann S."/>
            <person name="Bunk B."/>
            <person name="Jeske O."/>
            <person name="Meyerdierks A."/>
            <person name="Storesund J.E."/>
            <person name="Kallscheuer N."/>
            <person name="Luecker S."/>
            <person name="Lage O.M."/>
            <person name="Pohl T."/>
            <person name="Merkel B.J."/>
            <person name="Hornburger P."/>
            <person name="Mueller R.-W."/>
            <person name="Bruemmer F."/>
            <person name="Labrenz M."/>
            <person name="Spormann A.M."/>
            <person name="Op den Camp H."/>
            <person name="Overmann J."/>
            <person name="Amann R."/>
            <person name="Jetten M.S.M."/>
            <person name="Mascher T."/>
            <person name="Medema M.H."/>
            <person name="Devos D.P."/>
            <person name="Kaster A.-K."/>
            <person name="Ovreas L."/>
            <person name="Rohde M."/>
            <person name="Galperin M.Y."/>
            <person name="Jogler C."/>
        </authorList>
    </citation>
    <scope>NUCLEOTIDE SEQUENCE [LARGE SCALE GENOMIC DNA]</scope>
    <source>
        <strain evidence="3 4">K23_9</strain>
    </source>
</reference>